<dbReference type="GO" id="GO:0005524">
    <property type="term" value="F:ATP binding"/>
    <property type="evidence" value="ECO:0007669"/>
    <property type="project" value="UniProtKB-KW"/>
</dbReference>
<dbReference type="RefSeq" id="WP_344999234.1">
    <property type="nucleotide sequence ID" value="NZ_BAAAXV010000009.1"/>
</dbReference>
<keyword evidence="3" id="KW-1185">Reference proteome</keyword>
<name>A0ABV5SH07_9ACTN</name>
<dbReference type="EMBL" id="JBHMBW010000104">
    <property type="protein sequence ID" value="MFB9630975.1"/>
    <property type="molecule type" value="Genomic_DNA"/>
</dbReference>
<feature type="domain" description="Rad50/SbcC-type AAA" evidence="1">
    <location>
        <begin position="21"/>
        <end position="100"/>
    </location>
</feature>
<accession>A0ABV5SH07</accession>
<protein>
    <submittedName>
        <fullName evidence="2">ATP-binding protein</fullName>
    </submittedName>
</protein>
<keyword evidence="2" id="KW-0547">Nucleotide-binding</keyword>
<dbReference type="SUPFAM" id="SSF52540">
    <property type="entry name" value="P-loop containing nucleoside triphosphate hydrolases"/>
    <property type="match status" value="1"/>
</dbReference>
<gene>
    <name evidence="2" type="ORF">ACFFSA_48580</name>
</gene>
<dbReference type="Gene3D" id="3.40.50.300">
    <property type="entry name" value="P-loop containing nucleotide triphosphate hydrolases"/>
    <property type="match status" value="1"/>
</dbReference>
<comment type="caution">
    <text evidence="2">The sequence shown here is derived from an EMBL/GenBank/DDBJ whole genome shotgun (WGS) entry which is preliminary data.</text>
</comment>
<evidence type="ECO:0000259" key="1">
    <source>
        <dbReference type="Pfam" id="PF13476"/>
    </source>
</evidence>
<keyword evidence="2" id="KW-0067">ATP-binding</keyword>
<evidence type="ECO:0000313" key="2">
    <source>
        <dbReference type="EMBL" id="MFB9630975.1"/>
    </source>
</evidence>
<reference evidence="2 3" key="1">
    <citation type="submission" date="2024-09" db="EMBL/GenBank/DDBJ databases">
        <authorList>
            <person name="Sun Q."/>
            <person name="Mori K."/>
        </authorList>
    </citation>
    <scope>NUCLEOTIDE SEQUENCE [LARGE SCALE GENOMIC DNA]</scope>
    <source>
        <strain evidence="2 3">JCM 3143</strain>
    </source>
</reference>
<dbReference type="InterPro" id="IPR027417">
    <property type="entry name" value="P-loop_NTPase"/>
</dbReference>
<proteinExistence type="predicted"/>
<dbReference type="Pfam" id="PF13476">
    <property type="entry name" value="AAA_23"/>
    <property type="match status" value="1"/>
</dbReference>
<sequence length="369" mass="40087">MSIHLQFHSIELNTDVDASTYSFASGLNAVIGSYGTGKSSLFELIKFALGARKAKIMPTVRQRLRSVVLDVTLGQNRVLLTRNIGENRISVHHENGTSERWSAAGGNLPPAGGRLLEMLGLPMVRLSKKGLEKGEPLTFFDLYRFIYLPQSDVNLSVAGHAETMLLRKRKAIFELAYGLSSEQIRELLLEISALEAKRDDMRSAANAVERFLGEIGAPQESELHAAEIEARAALAEAETRLQAVKAGAYAALPGDQEALRSRISTLRIAAADTEAARSVTVAAVRRGESLIAQLDVDINREVRADAASTALSGLEFVTCPRCLQSISDRDVPAGHCLLCTQIQSSSTTVGHQREIERLTAQRDEAVALL</sequence>
<evidence type="ECO:0000313" key="3">
    <source>
        <dbReference type="Proteomes" id="UP001589532"/>
    </source>
</evidence>
<dbReference type="Proteomes" id="UP001589532">
    <property type="component" value="Unassembled WGS sequence"/>
</dbReference>
<organism evidence="2 3">
    <name type="scientific">Nonomuraea helvata</name>
    <dbReference type="NCBI Taxonomy" id="37484"/>
    <lineage>
        <taxon>Bacteria</taxon>
        <taxon>Bacillati</taxon>
        <taxon>Actinomycetota</taxon>
        <taxon>Actinomycetes</taxon>
        <taxon>Streptosporangiales</taxon>
        <taxon>Streptosporangiaceae</taxon>
        <taxon>Nonomuraea</taxon>
    </lineage>
</organism>
<dbReference type="InterPro" id="IPR038729">
    <property type="entry name" value="Rad50/SbcC_AAA"/>
</dbReference>